<sequence>MSLNDEERKTLVELQMQKANRFLEQAEMVRGLQQWDMAANRYYYACFHAVQALFIHHGLASKRHSGMLSQFGLHFIKTGVIEDRLGGFLTRMEQLREKGDYNCFFSINEEELSTIVEPAHELVKVIDELIQR</sequence>
<organism evidence="3 4">
    <name type="scientific">Prevotella communis</name>
    <dbReference type="NCBI Taxonomy" id="2913614"/>
    <lineage>
        <taxon>Bacteria</taxon>
        <taxon>Pseudomonadati</taxon>
        <taxon>Bacteroidota</taxon>
        <taxon>Bacteroidia</taxon>
        <taxon>Bacteroidales</taxon>
        <taxon>Prevotellaceae</taxon>
        <taxon>Prevotella</taxon>
    </lineage>
</organism>
<name>A0A1H0FVI6_9BACT</name>
<protein>
    <submittedName>
        <fullName evidence="3">Uncharacterized protein, contains HEPN domain, UPF0332 family</fullName>
    </submittedName>
</protein>
<evidence type="ECO:0000256" key="1">
    <source>
        <dbReference type="ARBA" id="ARBA00038248"/>
    </source>
</evidence>
<dbReference type="RefSeq" id="WP_091852963.1">
    <property type="nucleotide sequence ID" value="NZ_FNIW01000006.1"/>
</dbReference>
<accession>A0A1H0FVI6</accession>
<dbReference type="Gene3D" id="1.20.120.330">
    <property type="entry name" value="Nucleotidyltransferases domain 2"/>
    <property type="match status" value="1"/>
</dbReference>
<proteinExistence type="inferred from homology"/>
<dbReference type="PANTHER" id="PTHR36565">
    <property type="entry name" value="UPF0332 PROTEIN TM_1000"/>
    <property type="match status" value="1"/>
</dbReference>
<gene>
    <name evidence="3" type="ORF">SAMN04487900_106126</name>
</gene>
<dbReference type="Proteomes" id="UP000199134">
    <property type="component" value="Unassembled WGS sequence"/>
</dbReference>
<evidence type="ECO:0000313" key="3">
    <source>
        <dbReference type="EMBL" id="SDN98630.1"/>
    </source>
</evidence>
<reference evidence="4" key="1">
    <citation type="submission" date="2016-10" db="EMBL/GenBank/DDBJ databases">
        <authorList>
            <person name="de Groot N.N."/>
        </authorList>
    </citation>
    <scope>NUCLEOTIDE SEQUENCE [LARGE SCALE GENOMIC DNA]</scope>
    <source>
        <strain evidence="4">BP1-145</strain>
    </source>
</reference>
<evidence type="ECO:0000259" key="2">
    <source>
        <dbReference type="Pfam" id="PF05168"/>
    </source>
</evidence>
<comment type="caution">
    <text evidence="3">The sequence shown here is derived from an EMBL/GenBank/DDBJ whole genome shotgun (WGS) entry which is preliminary data.</text>
</comment>
<dbReference type="AlphaFoldDB" id="A0A1H0FVI6"/>
<dbReference type="EMBL" id="FNIW01000006">
    <property type="protein sequence ID" value="SDN98630.1"/>
    <property type="molecule type" value="Genomic_DNA"/>
</dbReference>
<dbReference type="PANTHER" id="PTHR36565:SF1">
    <property type="entry name" value="UPF0332 PROTEIN TM_1000"/>
    <property type="match status" value="1"/>
</dbReference>
<evidence type="ECO:0000313" key="4">
    <source>
        <dbReference type="Proteomes" id="UP000199134"/>
    </source>
</evidence>
<feature type="domain" description="HEPN" evidence="2">
    <location>
        <begin position="13"/>
        <end position="128"/>
    </location>
</feature>
<dbReference type="InterPro" id="IPR052226">
    <property type="entry name" value="UPF0332_toxin"/>
</dbReference>
<dbReference type="Pfam" id="PF05168">
    <property type="entry name" value="HEPN"/>
    <property type="match status" value="1"/>
</dbReference>
<dbReference type="OrthoDB" id="1494057at2"/>
<dbReference type="InterPro" id="IPR007842">
    <property type="entry name" value="HEPN_dom"/>
</dbReference>
<comment type="similarity">
    <text evidence="1">Belongs to the UPF0332 family.</text>
</comment>